<name>A0A067SK13_GALM3</name>
<dbReference type="AlphaFoldDB" id="A0A067SK13"/>
<keyword evidence="2" id="KW-1185">Reference proteome</keyword>
<dbReference type="Proteomes" id="UP000027222">
    <property type="component" value="Unassembled WGS sequence"/>
</dbReference>
<gene>
    <name evidence="1" type="ORF">GALMADRAFT_146778</name>
</gene>
<sequence>MLIFQNSHATQSLFFSYKCACAAQCRSPHHKRVTPNAADRITARQSASVRVKSTVPLLQALYYPLSYYKGIAAFCARYMGKLFSTDEVLYTQDSETHEDWQDRLQHFIERILLNARLDESAAIGAMVLLENLYVSGAERPPYPNEAYFGYFMGAYMTANRVLASCSHPGSSQGPPSQVAGFWLDVIGDMFSQCEVQQLEFDFRSLLNADVRMSTVRFWDIKMYMYAFIRFRLYLRTRRWCWPVDDLQLPPCHDEMMERKKLFDYVRSHVPRLQSLSDREYYRLLIRERNHIYKV</sequence>
<reference evidence="2" key="1">
    <citation type="journal article" date="2014" name="Proc. Natl. Acad. Sci. U.S.A.">
        <title>Extensive sampling of basidiomycete genomes demonstrates inadequacy of the white-rot/brown-rot paradigm for wood decay fungi.</title>
        <authorList>
            <person name="Riley R."/>
            <person name="Salamov A.A."/>
            <person name="Brown D.W."/>
            <person name="Nagy L.G."/>
            <person name="Floudas D."/>
            <person name="Held B.W."/>
            <person name="Levasseur A."/>
            <person name="Lombard V."/>
            <person name="Morin E."/>
            <person name="Otillar R."/>
            <person name="Lindquist E.A."/>
            <person name="Sun H."/>
            <person name="LaButti K.M."/>
            <person name="Schmutz J."/>
            <person name="Jabbour D."/>
            <person name="Luo H."/>
            <person name="Baker S.E."/>
            <person name="Pisabarro A.G."/>
            <person name="Walton J.D."/>
            <person name="Blanchette R.A."/>
            <person name="Henrissat B."/>
            <person name="Martin F."/>
            <person name="Cullen D."/>
            <person name="Hibbett D.S."/>
            <person name="Grigoriev I.V."/>
        </authorList>
    </citation>
    <scope>NUCLEOTIDE SEQUENCE [LARGE SCALE GENOMIC DNA]</scope>
    <source>
        <strain evidence="2">CBS 339.88</strain>
    </source>
</reference>
<evidence type="ECO:0000313" key="2">
    <source>
        <dbReference type="Proteomes" id="UP000027222"/>
    </source>
</evidence>
<dbReference type="EMBL" id="KL142411">
    <property type="protein sequence ID" value="KDR68044.1"/>
    <property type="molecule type" value="Genomic_DNA"/>
</dbReference>
<organism evidence="1 2">
    <name type="scientific">Galerina marginata (strain CBS 339.88)</name>
    <dbReference type="NCBI Taxonomy" id="685588"/>
    <lineage>
        <taxon>Eukaryota</taxon>
        <taxon>Fungi</taxon>
        <taxon>Dikarya</taxon>
        <taxon>Basidiomycota</taxon>
        <taxon>Agaricomycotina</taxon>
        <taxon>Agaricomycetes</taxon>
        <taxon>Agaricomycetidae</taxon>
        <taxon>Agaricales</taxon>
        <taxon>Agaricineae</taxon>
        <taxon>Strophariaceae</taxon>
        <taxon>Galerina</taxon>
    </lineage>
</organism>
<evidence type="ECO:0000313" key="1">
    <source>
        <dbReference type="EMBL" id="KDR68044.1"/>
    </source>
</evidence>
<protein>
    <submittedName>
        <fullName evidence="1">Uncharacterized protein</fullName>
    </submittedName>
</protein>
<proteinExistence type="predicted"/>
<dbReference type="OrthoDB" id="3031551at2759"/>
<accession>A0A067SK13</accession>
<dbReference type="HOGENOM" id="CLU_946808_0_0_1"/>